<evidence type="ECO:0000256" key="2">
    <source>
        <dbReference type="ARBA" id="ARBA00022679"/>
    </source>
</evidence>
<sequence length="1439" mass="162037">MAYIGNLSTFDHKTSEWTIFRGKLIQYFKINDVKEQNKSAILLTNVSDETYRLLCNLAYPKELETLSYENLVELLNSHFKPKKCSFVDKAKFYGASRSPGESLSDWAARLRGLASYCDFGSALETNLLDRFVLGLGSGPERDKLFEQTPSTLTLTRAIELAEQAACAKEAKVMCTTASNETSIMKEESVYRVRSQSQAGRGFGGGGAVTATRRDAAQQDTARCSVCGLKNHTGDNCRYKNYKCQKCGVKGHLKKVCGNGKRSCIYHVDADSESDKSEVQDAACEECENFNIRYVADKPILIDLYLGNEYLSMELDSGSGRCVISDKLYQEKFSTHKLHKCNIKMCLYNGHKISPSGYFTIQATFNKVTKIIKIFVIKNGGPPLLGRDFMSAFNLVIASNLNSISYDLDVNTLLEKFPDLWSDDLGSFNKFKILLQIRENSVPKYFKPRPVPFALKRKIEEELDRLVNAGILVPINHSRYATPIVPVLKSDGQVKIAGDFSVTLNKDLIVEKYPMPRIEEVFAQIGGGEHYSKIDLKNAYNQFVLDESCQDLTAINTHKGLFKYTRLVYGLANAPAIFQKSMETLLSGIEGVSIWLDDICVTGPNRVSHMERLGEVLRRLNEAGLRLHKDKCVFFKESVTYLGYVISREGLKTCPDKVRAILDAPEPTNVTEVKRFLGVVNYYRNFIPNASSVLHPLHELLRKNAPCKWGESQKRSVEAVRRELASERVLAHFEPEAQLVLAVDAGPAGLGAVLSQRGDDGRERPLAFASRSLTVSERNYSQIQKEATAIIFGVKHFHQYLYGRSDPFILKTDHRPLVSIFNKNTGIPITTALRLQRYALLLSAYNYVVQYVSSEDNPVADYFSRAPIESSEGNDVAPDQEVDSYYAIKFLDEVSPAITIRDIAQAVEQDTELTTVRKYMQHGWPRKIRCKSILPYFLCKADLQDEAGCLFRGHKVIIPTALREKLLTELHDSHLGITKTKSNARSRMWWPGIDGDIERWVGACAACASLRAAPPREPPAPWPKATAPWQRVHIDYLSIGQRVYLVIVDSFSKWLECLYMHNGTSSRALISKLKYFFSIFGIPNVLVSDNDLKINSDEFRTFCTSNGIKYMTSPIYHPPSNGQAENSVRTCKKMLKCIFQGDIPSHKIDETLLGYLFNYRNTVHCTTGETPAKLMFGRHLRTRLDLILPSGTTHSIEEVPVKRHFELGDVVWTRWYNARKETWQLGIIKEKVGNRMYRIILNDSHVSCIRHVDQIIKYTGSMILSEESSDRASPIEQPVPPIAEHRSTGPLEQGRSIVVRDPDCVLLGDNGGTDLGGCEDSECARGSGTGVSEGTQPAPPPDAAAQPALPTPSDQSHSDARNDFWNDTTKHQYFVAQSSDELIKGHGSAPAKSREKQTLPFHHLLEPFRRTFRPLFENLWIRRTTERRNFRHPVSYNHVL</sequence>
<keyword evidence="3" id="KW-0548">Nucleotidyltransferase</keyword>
<dbReference type="InterPro" id="IPR043128">
    <property type="entry name" value="Rev_trsase/Diguanyl_cyclase"/>
</dbReference>
<name>A0ABR3HLN5_LOXSC</name>
<dbReference type="EC" id="2.7.7.49" evidence="1"/>
<evidence type="ECO:0000256" key="4">
    <source>
        <dbReference type="ARBA" id="ARBA00022722"/>
    </source>
</evidence>
<dbReference type="CDD" id="cd01647">
    <property type="entry name" value="RT_LTR"/>
    <property type="match status" value="1"/>
</dbReference>
<feature type="region of interest" description="Disordered" evidence="7">
    <location>
        <begin position="1315"/>
        <end position="1361"/>
    </location>
</feature>
<dbReference type="InterPro" id="IPR021109">
    <property type="entry name" value="Peptidase_aspartic_dom_sf"/>
</dbReference>
<dbReference type="Pfam" id="PF00078">
    <property type="entry name" value="RVT_1"/>
    <property type="match status" value="1"/>
</dbReference>
<evidence type="ECO:0000256" key="7">
    <source>
        <dbReference type="SAM" id="MobiDB-lite"/>
    </source>
</evidence>
<dbReference type="Gene3D" id="3.10.10.10">
    <property type="entry name" value="HIV Type 1 Reverse Transcriptase, subunit A, domain 1"/>
    <property type="match status" value="1"/>
</dbReference>
<dbReference type="EMBL" id="JBEUOH010000017">
    <property type="protein sequence ID" value="KAL0871241.1"/>
    <property type="molecule type" value="Genomic_DNA"/>
</dbReference>
<dbReference type="InterPro" id="IPR036397">
    <property type="entry name" value="RNaseH_sf"/>
</dbReference>
<keyword evidence="2" id="KW-0808">Transferase</keyword>
<evidence type="ECO:0000313" key="11">
    <source>
        <dbReference type="Proteomes" id="UP001549920"/>
    </source>
</evidence>
<evidence type="ECO:0000259" key="8">
    <source>
        <dbReference type="PROSITE" id="PS50878"/>
    </source>
</evidence>
<dbReference type="Pfam" id="PF17921">
    <property type="entry name" value="Integrase_H2C2"/>
    <property type="match status" value="1"/>
</dbReference>
<gene>
    <name evidence="10" type="ORF">ABMA27_005000</name>
</gene>
<dbReference type="InterPro" id="IPR043502">
    <property type="entry name" value="DNA/RNA_pol_sf"/>
</dbReference>
<dbReference type="InterPro" id="IPR041588">
    <property type="entry name" value="Integrase_H2C2"/>
</dbReference>
<evidence type="ECO:0000259" key="9">
    <source>
        <dbReference type="PROSITE" id="PS50994"/>
    </source>
</evidence>
<keyword evidence="5" id="KW-0255">Endonuclease</keyword>
<feature type="domain" description="Reverse transcriptase" evidence="8">
    <location>
        <begin position="467"/>
        <end position="645"/>
    </location>
</feature>
<feature type="domain" description="Integrase catalytic" evidence="9">
    <location>
        <begin position="1023"/>
        <end position="1178"/>
    </location>
</feature>
<evidence type="ECO:0000256" key="3">
    <source>
        <dbReference type="ARBA" id="ARBA00022695"/>
    </source>
</evidence>
<feature type="region of interest" description="Disordered" evidence="7">
    <location>
        <begin position="1265"/>
        <end position="1294"/>
    </location>
</feature>
<dbReference type="Gene3D" id="3.30.420.10">
    <property type="entry name" value="Ribonuclease H-like superfamily/Ribonuclease H"/>
    <property type="match status" value="1"/>
</dbReference>
<organism evidence="10 11">
    <name type="scientific">Loxostege sticticalis</name>
    <name type="common">Beet webworm moth</name>
    <dbReference type="NCBI Taxonomy" id="481309"/>
    <lineage>
        <taxon>Eukaryota</taxon>
        <taxon>Metazoa</taxon>
        <taxon>Ecdysozoa</taxon>
        <taxon>Arthropoda</taxon>
        <taxon>Hexapoda</taxon>
        <taxon>Insecta</taxon>
        <taxon>Pterygota</taxon>
        <taxon>Neoptera</taxon>
        <taxon>Endopterygota</taxon>
        <taxon>Lepidoptera</taxon>
        <taxon>Glossata</taxon>
        <taxon>Ditrysia</taxon>
        <taxon>Pyraloidea</taxon>
        <taxon>Crambidae</taxon>
        <taxon>Pyraustinae</taxon>
        <taxon>Loxostege</taxon>
    </lineage>
</organism>
<dbReference type="Pfam" id="PF17919">
    <property type="entry name" value="RT_RNaseH_2"/>
    <property type="match status" value="1"/>
</dbReference>
<dbReference type="SUPFAM" id="SSF56672">
    <property type="entry name" value="DNA/RNA polymerases"/>
    <property type="match status" value="1"/>
</dbReference>
<dbReference type="InterPro" id="IPR000477">
    <property type="entry name" value="RT_dom"/>
</dbReference>
<dbReference type="InterPro" id="IPR050951">
    <property type="entry name" value="Retrovirus_Pol_polyprotein"/>
</dbReference>
<keyword evidence="5" id="KW-0378">Hydrolase</keyword>
<accession>A0ABR3HLN5</accession>
<dbReference type="InterPro" id="IPR041577">
    <property type="entry name" value="RT_RNaseH_2"/>
</dbReference>
<dbReference type="SUPFAM" id="SSF50630">
    <property type="entry name" value="Acid proteases"/>
    <property type="match status" value="1"/>
</dbReference>
<dbReference type="Gene3D" id="2.40.70.10">
    <property type="entry name" value="Acid Proteases"/>
    <property type="match status" value="1"/>
</dbReference>
<dbReference type="InterPro" id="IPR012337">
    <property type="entry name" value="RNaseH-like_sf"/>
</dbReference>
<evidence type="ECO:0000256" key="6">
    <source>
        <dbReference type="ARBA" id="ARBA00023268"/>
    </source>
</evidence>
<feature type="compositionally biased region" description="Low complexity" evidence="7">
    <location>
        <begin position="1342"/>
        <end position="1351"/>
    </location>
</feature>
<dbReference type="PROSITE" id="PS50994">
    <property type="entry name" value="INTEGRASE"/>
    <property type="match status" value="1"/>
</dbReference>
<keyword evidence="6" id="KW-0511">Multifunctional enzyme</keyword>
<comment type="caution">
    <text evidence="10">The sequence shown here is derived from an EMBL/GenBank/DDBJ whole genome shotgun (WGS) entry which is preliminary data.</text>
</comment>
<dbReference type="Pfam" id="PF00665">
    <property type="entry name" value="rve"/>
    <property type="match status" value="1"/>
</dbReference>
<dbReference type="PANTHER" id="PTHR37984:SF5">
    <property type="entry name" value="PROTEIN NYNRIN-LIKE"/>
    <property type="match status" value="1"/>
</dbReference>
<keyword evidence="11" id="KW-1185">Reference proteome</keyword>
<protein>
    <recommendedName>
        <fullName evidence="1">RNA-directed DNA polymerase</fullName>
        <ecNumber evidence="1">2.7.7.49</ecNumber>
    </recommendedName>
</protein>
<proteinExistence type="predicted"/>
<dbReference type="Gene3D" id="3.30.70.270">
    <property type="match status" value="2"/>
</dbReference>
<keyword evidence="4" id="KW-0540">Nuclease</keyword>
<dbReference type="Proteomes" id="UP001549920">
    <property type="component" value="Unassembled WGS sequence"/>
</dbReference>
<dbReference type="PANTHER" id="PTHR37984">
    <property type="entry name" value="PROTEIN CBG26694"/>
    <property type="match status" value="1"/>
</dbReference>
<evidence type="ECO:0000256" key="5">
    <source>
        <dbReference type="ARBA" id="ARBA00022759"/>
    </source>
</evidence>
<dbReference type="Gene3D" id="1.10.340.70">
    <property type="match status" value="1"/>
</dbReference>
<evidence type="ECO:0000313" key="10">
    <source>
        <dbReference type="EMBL" id="KAL0871241.1"/>
    </source>
</evidence>
<dbReference type="SUPFAM" id="SSF53098">
    <property type="entry name" value="Ribonuclease H-like"/>
    <property type="match status" value="1"/>
</dbReference>
<evidence type="ECO:0000256" key="1">
    <source>
        <dbReference type="ARBA" id="ARBA00012493"/>
    </source>
</evidence>
<dbReference type="PROSITE" id="PS50878">
    <property type="entry name" value="RT_POL"/>
    <property type="match status" value="1"/>
</dbReference>
<reference evidence="10 11" key="1">
    <citation type="submission" date="2024-06" db="EMBL/GenBank/DDBJ databases">
        <title>A chromosome-level genome assembly of beet webworm, Loxostege sticticalis.</title>
        <authorList>
            <person name="Zhang Y."/>
        </authorList>
    </citation>
    <scope>NUCLEOTIDE SEQUENCE [LARGE SCALE GENOMIC DNA]</scope>
    <source>
        <strain evidence="10">AQ026</strain>
        <tissue evidence="10">Whole body</tissue>
    </source>
</reference>
<dbReference type="CDD" id="cd09274">
    <property type="entry name" value="RNase_HI_RT_Ty3"/>
    <property type="match status" value="1"/>
</dbReference>
<dbReference type="InterPro" id="IPR001584">
    <property type="entry name" value="Integrase_cat-core"/>
</dbReference>